<dbReference type="Pfam" id="PF12706">
    <property type="entry name" value="Lactamase_B_2"/>
    <property type="match status" value="1"/>
</dbReference>
<accession>A0A855X8F8</accession>
<evidence type="ECO:0000259" key="1">
    <source>
        <dbReference type="Pfam" id="PF12706"/>
    </source>
</evidence>
<evidence type="ECO:0000313" key="3">
    <source>
        <dbReference type="Proteomes" id="UP000250918"/>
    </source>
</evidence>
<organism evidence="2 3">
    <name type="scientific">candidate division GN15 bacterium</name>
    <dbReference type="NCBI Taxonomy" id="2072418"/>
    <lineage>
        <taxon>Bacteria</taxon>
        <taxon>candidate division GN15</taxon>
    </lineage>
</organism>
<dbReference type="CDD" id="cd16272">
    <property type="entry name" value="RNaseZ_MBL-fold"/>
    <property type="match status" value="1"/>
</dbReference>
<name>A0A855X8F8_9BACT</name>
<dbReference type="Gene3D" id="3.60.15.10">
    <property type="entry name" value="Ribonuclease Z/Hydroxyacylglutathione hydrolase-like"/>
    <property type="match status" value="1"/>
</dbReference>
<dbReference type="InterPro" id="IPR036866">
    <property type="entry name" value="RibonucZ/Hydroxyglut_hydro"/>
</dbReference>
<dbReference type="PANTHER" id="PTHR46018:SF2">
    <property type="entry name" value="ZINC PHOSPHODIESTERASE ELAC PROTEIN 1"/>
    <property type="match status" value="1"/>
</dbReference>
<dbReference type="Proteomes" id="UP000250918">
    <property type="component" value="Unassembled WGS sequence"/>
</dbReference>
<feature type="domain" description="Metallo-beta-lactamase" evidence="1">
    <location>
        <begin position="34"/>
        <end position="201"/>
    </location>
</feature>
<proteinExistence type="predicted"/>
<dbReference type="EMBL" id="PQAP01000031">
    <property type="protein sequence ID" value="PWB74482.1"/>
    <property type="molecule type" value="Genomic_DNA"/>
</dbReference>
<evidence type="ECO:0000313" key="2">
    <source>
        <dbReference type="EMBL" id="PWB74482.1"/>
    </source>
</evidence>
<dbReference type="PANTHER" id="PTHR46018">
    <property type="entry name" value="ZINC PHOSPHODIESTERASE ELAC PROTEIN 1"/>
    <property type="match status" value="1"/>
</dbReference>
<comment type="caution">
    <text evidence="2">The sequence shown here is derived from an EMBL/GenBank/DDBJ whole genome shotgun (WGS) entry which is preliminary data.</text>
</comment>
<sequence>MSASLTILGTAGGGPIPHRAKSGLLLRVDDRLSLIDCGGGIYQRFVDSGHDFNALDRVFISHTHPDHMSDLPVIVQAIYLTGRSTPFEIYVPEEFTEPCRNLLSSTYLFPDRFPCPLKIIGYGDRFTFRRDFELTAIANSHLAKFRTRETGTGMVRGECFSFAFSLAGKWVLYSSDIGSLDDLIPHWDGCECVILEAAHIDWSRFWVEAKVACVGEFIITHFLSEAQAFQIQQNARAHDISNLQTAHDGMTKSF</sequence>
<dbReference type="AlphaFoldDB" id="A0A855X8F8"/>
<dbReference type="InterPro" id="IPR001279">
    <property type="entry name" value="Metallo-B-lactamas"/>
</dbReference>
<dbReference type="GO" id="GO:0042781">
    <property type="term" value="F:3'-tRNA processing endoribonuclease activity"/>
    <property type="evidence" value="ECO:0007669"/>
    <property type="project" value="TreeGrafter"/>
</dbReference>
<protein>
    <recommendedName>
        <fullName evidence="1">Metallo-beta-lactamase domain-containing protein</fullName>
    </recommendedName>
</protein>
<dbReference type="SUPFAM" id="SSF56281">
    <property type="entry name" value="Metallo-hydrolase/oxidoreductase"/>
    <property type="match status" value="1"/>
</dbReference>
<reference evidence="2 3" key="1">
    <citation type="journal article" date="2018" name="ISME J.">
        <title>A methanotrophic archaeon couples anaerobic oxidation of methane to Fe(III) reduction.</title>
        <authorList>
            <person name="Cai C."/>
            <person name="Leu A.O."/>
            <person name="Xie G.J."/>
            <person name="Guo J."/>
            <person name="Feng Y."/>
            <person name="Zhao J.X."/>
            <person name="Tyson G.W."/>
            <person name="Yuan Z."/>
            <person name="Hu S."/>
        </authorList>
    </citation>
    <scope>NUCLEOTIDE SEQUENCE [LARGE SCALE GENOMIC DNA]</scope>
    <source>
        <strain evidence="2">FeB_12</strain>
    </source>
</reference>
<gene>
    <name evidence="2" type="ORF">C3F09_03885</name>
</gene>